<proteinExistence type="predicted"/>
<dbReference type="OrthoDB" id="6119243at2759"/>
<name>A0A401T974_CHIPU</name>
<reference evidence="1 2" key="1">
    <citation type="journal article" date="2018" name="Nat. Ecol. Evol.">
        <title>Shark genomes provide insights into elasmobranch evolution and the origin of vertebrates.</title>
        <authorList>
            <person name="Hara Y"/>
            <person name="Yamaguchi K"/>
            <person name="Onimaru K"/>
            <person name="Kadota M"/>
            <person name="Koyanagi M"/>
            <person name="Keeley SD"/>
            <person name="Tatsumi K"/>
            <person name="Tanaka K"/>
            <person name="Motone F"/>
            <person name="Kageyama Y"/>
            <person name="Nozu R"/>
            <person name="Adachi N"/>
            <person name="Nishimura O"/>
            <person name="Nakagawa R"/>
            <person name="Tanegashima C"/>
            <person name="Kiyatake I"/>
            <person name="Matsumoto R"/>
            <person name="Murakumo K"/>
            <person name="Nishida K"/>
            <person name="Terakita A"/>
            <person name="Kuratani S"/>
            <person name="Sato K"/>
            <person name="Hyodo S Kuraku.S."/>
        </authorList>
    </citation>
    <scope>NUCLEOTIDE SEQUENCE [LARGE SCALE GENOMIC DNA]</scope>
</reference>
<dbReference type="InterPro" id="IPR029044">
    <property type="entry name" value="Nucleotide-diphossugar_trans"/>
</dbReference>
<dbReference type="AlphaFoldDB" id="A0A401T974"/>
<evidence type="ECO:0000313" key="1">
    <source>
        <dbReference type="EMBL" id="GCC39164.1"/>
    </source>
</evidence>
<evidence type="ECO:0000313" key="2">
    <source>
        <dbReference type="Proteomes" id="UP000287033"/>
    </source>
</evidence>
<comment type="caution">
    <text evidence="1">The sequence shown here is derived from an EMBL/GenBank/DDBJ whole genome shotgun (WGS) entry which is preliminary data.</text>
</comment>
<protein>
    <submittedName>
        <fullName evidence="1">Uncharacterized protein</fullName>
    </submittedName>
</protein>
<sequence length="68" mass="8266">MNPEPFHFLAQAVLEDSSELFDTFHERRYLEAKRWKPGEDPYKLYAFNHRESGRVPSNRGIRDTRHYR</sequence>
<accession>A0A401T974</accession>
<dbReference type="Gene3D" id="3.90.550.10">
    <property type="entry name" value="Spore Coat Polysaccharide Biosynthesis Protein SpsA, Chain A"/>
    <property type="match status" value="1"/>
</dbReference>
<keyword evidence="2" id="KW-1185">Reference proteome</keyword>
<gene>
    <name evidence="1" type="ORF">chiPu_0023124</name>
</gene>
<organism evidence="1 2">
    <name type="scientific">Chiloscyllium punctatum</name>
    <name type="common">Brownbanded bambooshark</name>
    <name type="synonym">Hemiscyllium punctatum</name>
    <dbReference type="NCBI Taxonomy" id="137246"/>
    <lineage>
        <taxon>Eukaryota</taxon>
        <taxon>Metazoa</taxon>
        <taxon>Chordata</taxon>
        <taxon>Craniata</taxon>
        <taxon>Vertebrata</taxon>
        <taxon>Chondrichthyes</taxon>
        <taxon>Elasmobranchii</taxon>
        <taxon>Galeomorphii</taxon>
        <taxon>Galeoidea</taxon>
        <taxon>Orectolobiformes</taxon>
        <taxon>Hemiscylliidae</taxon>
        <taxon>Chiloscyllium</taxon>
    </lineage>
</organism>
<dbReference type="EMBL" id="BEZZ01015725">
    <property type="protein sequence ID" value="GCC39164.1"/>
    <property type="molecule type" value="Genomic_DNA"/>
</dbReference>
<dbReference type="STRING" id="137246.A0A401T974"/>
<dbReference type="Proteomes" id="UP000287033">
    <property type="component" value="Unassembled WGS sequence"/>
</dbReference>